<dbReference type="GO" id="GO:0005524">
    <property type="term" value="F:ATP binding"/>
    <property type="evidence" value="ECO:0007669"/>
    <property type="project" value="UniProtKB-KW"/>
</dbReference>
<evidence type="ECO:0000256" key="5">
    <source>
        <dbReference type="ARBA" id="ARBA00022741"/>
    </source>
</evidence>
<dbReference type="PANTHER" id="PTHR41523:SF8">
    <property type="entry name" value="ETHYLENE RESPONSE SENSOR PROTEIN"/>
    <property type="match status" value="1"/>
</dbReference>
<organism evidence="12 13">
    <name type="scientific">Candidatus Pseudobacter hemicellulosilyticus</name>
    <dbReference type="NCBI Taxonomy" id="3121375"/>
    <lineage>
        <taxon>Bacteria</taxon>
        <taxon>Pseudomonadati</taxon>
        <taxon>Bacteroidota</taxon>
        <taxon>Chitinophagia</taxon>
        <taxon>Chitinophagales</taxon>
        <taxon>Chitinophagaceae</taxon>
        <taxon>Pseudobacter</taxon>
    </lineage>
</organism>
<evidence type="ECO:0000256" key="7">
    <source>
        <dbReference type="ARBA" id="ARBA00022840"/>
    </source>
</evidence>
<feature type="signal peptide" evidence="10">
    <location>
        <begin position="1"/>
        <end position="26"/>
    </location>
</feature>
<gene>
    <name evidence="12" type="ORF">P0Y53_12320</name>
</gene>
<dbReference type="EMBL" id="CP119311">
    <property type="protein sequence ID" value="WEK38284.1"/>
    <property type="molecule type" value="Genomic_DNA"/>
</dbReference>
<dbReference type="InterPro" id="IPR005467">
    <property type="entry name" value="His_kinase_dom"/>
</dbReference>
<feature type="coiled-coil region" evidence="8">
    <location>
        <begin position="396"/>
        <end position="423"/>
    </location>
</feature>
<dbReference type="GO" id="GO:0004673">
    <property type="term" value="F:protein histidine kinase activity"/>
    <property type="evidence" value="ECO:0007669"/>
    <property type="project" value="UniProtKB-EC"/>
</dbReference>
<keyword evidence="5" id="KW-0547">Nucleotide-binding</keyword>
<dbReference type="Proteomes" id="UP001220610">
    <property type="component" value="Chromosome"/>
</dbReference>
<dbReference type="Pfam" id="PF07695">
    <property type="entry name" value="7TMR-DISM_7TM"/>
    <property type="match status" value="1"/>
</dbReference>
<feature type="transmembrane region" description="Helical" evidence="9">
    <location>
        <begin position="190"/>
        <end position="209"/>
    </location>
</feature>
<dbReference type="PANTHER" id="PTHR41523">
    <property type="entry name" value="TWO-COMPONENT SYSTEM SENSOR PROTEIN"/>
    <property type="match status" value="1"/>
</dbReference>
<dbReference type="AlphaFoldDB" id="A0AAJ6BJV2"/>
<dbReference type="InterPro" id="IPR011622">
    <property type="entry name" value="7TMR_DISM_rcpt_extracell_dom2"/>
</dbReference>
<dbReference type="Pfam" id="PF02518">
    <property type="entry name" value="HATPase_c"/>
    <property type="match status" value="1"/>
</dbReference>
<evidence type="ECO:0000256" key="9">
    <source>
        <dbReference type="SAM" id="Phobius"/>
    </source>
</evidence>
<dbReference type="Gene3D" id="2.60.40.2380">
    <property type="match status" value="1"/>
</dbReference>
<dbReference type="Pfam" id="PF07696">
    <property type="entry name" value="7TMR-DISMED2"/>
    <property type="match status" value="1"/>
</dbReference>
<evidence type="ECO:0000256" key="8">
    <source>
        <dbReference type="SAM" id="Coils"/>
    </source>
</evidence>
<dbReference type="InterPro" id="IPR011623">
    <property type="entry name" value="7TMR_DISM_rcpt_extracell_dom1"/>
</dbReference>
<reference evidence="12" key="1">
    <citation type="submission" date="2023-03" db="EMBL/GenBank/DDBJ databases">
        <title>Andean soil-derived lignocellulolytic bacterial consortium as a source of novel taxa and putative plastic-active enzymes.</title>
        <authorList>
            <person name="Diaz-Garcia L."/>
            <person name="Chuvochina M."/>
            <person name="Feuerriegel G."/>
            <person name="Bunk B."/>
            <person name="Sproer C."/>
            <person name="Streit W.R."/>
            <person name="Rodriguez L.M."/>
            <person name="Overmann J."/>
            <person name="Jimenez D.J."/>
        </authorList>
    </citation>
    <scope>NUCLEOTIDE SEQUENCE</scope>
    <source>
        <strain evidence="12">MAG 7</strain>
    </source>
</reference>
<dbReference type="SMART" id="SM00387">
    <property type="entry name" value="HATPase_c"/>
    <property type="match status" value="1"/>
</dbReference>
<feature type="transmembrane region" description="Helical" evidence="9">
    <location>
        <begin position="216"/>
        <end position="237"/>
    </location>
</feature>
<dbReference type="SUPFAM" id="SSF55874">
    <property type="entry name" value="ATPase domain of HSP90 chaperone/DNA topoisomerase II/histidine kinase"/>
    <property type="match status" value="1"/>
</dbReference>
<keyword evidence="6 12" id="KW-0418">Kinase</keyword>
<evidence type="ECO:0000256" key="3">
    <source>
        <dbReference type="ARBA" id="ARBA00022553"/>
    </source>
</evidence>
<dbReference type="Pfam" id="PF07568">
    <property type="entry name" value="HisKA_2"/>
    <property type="match status" value="1"/>
</dbReference>
<keyword evidence="7" id="KW-0067">ATP-binding</keyword>
<evidence type="ECO:0000256" key="2">
    <source>
        <dbReference type="ARBA" id="ARBA00012438"/>
    </source>
</evidence>
<keyword evidence="3" id="KW-0597">Phosphoprotein</keyword>
<feature type="transmembrane region" description="Helical" evidence="9">
    <location>
        <begin position="316"/>
        <end position="334"/>
    </location>
</feature>
<keyword evidence="9" id="KW-1133">Transmembrane helix</keyword>
<comment type="catalytic activity">
    <reaction evidence="1">
        <text>ATP + protein L-histidine = ADP + protein N-phospho-L-histidine.</text>
        <dbReference type="EC" id="2.7.13.3"/>
    </reaction>
</comment>
<dbReference type="EC" id="2.7.13.3" evidence="2"/>
<feature type="chain" id="PRO_5042515867" description="histidine kinase" evidence="10">
    <location>
        <begin position="27"/>
        <end position="648"/>
    </location>
</feature>
<evidence type="ECO:0000256" key="6">
    <source>
        <dbReference type="ARBA" id="ARBA00022777"/>
    </source>
</evidence>
<protein>
    <recommendedName>
        <fullName evidence="2">histidine kinase</fullName>
        <ecNumber evidence="2">2.7.13.3</ecNumber>
    </recommendedName>
</protein>
<feature type="transmembrane region" description="Helical" evidence="9">
    <location>
        <begin position="343"/>
        <end position="366"/>
    </location>
</feature>
<evidence type="ECO:0000256" key="1">
    <source>
        <dbReference type="ARBA" id="ARBA00000085"/>
    </source>
</evidence>
<keyword evidence="9" id="KW-0812">Transmembrane</keyword>
<dbReference type="Gene3D" id="3.30.565.10">
    <property type="entry name" value="Histidine kinase-like ATPase, C-terminal domain"/>
    <property type="match status" value="1"/>
</dbReference>
<dbReference type="InterPro" id="IPR036890">
    <property type="entry name" value="HATPase_C_sf"/>
</dbReference>
<feature type="transmembrane region" description="Helical" evidence="9">
    <location>
        <begin position="283"/>
        <end position="304"/>
    </location>
</feature>
<evidence type="ECO:0000259" key="11">
    <source>
        <dbReference type="PROSITE" id="PS50109"/>
    </source>
</evidence>
<dbReference type="PROSITE" id="PS50109">
    <property type="entry name" value="HIS_KIN"/>
    <property type="match status" value="1"/>
</dbReference>
<sequence>MFVPVPFLRKLLLVTLCWLTAHMASARDTLSVTPAMPNTALQSWLVGLEDHSRQLTPVQVLAGRDHMAPVHDLLQLEPTNHYWLYIPLRNTTDSAVAPILHFSSLTFVDAWLFVGDSLVLHRAAGAFRPAAELAPGDGRFHLSLPMQAGQQYNLLLKVWHTKHYHPTFDFALQSPLVYQQEHARRERLDAWAQGAMGIFLLYTLLSWLVSRFRPYLWLTFFIAGVALYGLSTGPYMIDWFYPDNPATGWVFNVLYLHLAQLGMYLLVIDFWSLRQFNPRLYRMGLGFATVLPVLSVASFSINYFTGNYNLMNNINLLAFLLPFSFVLLAIRVCWRRLDRAQRFLCYGMLLFVLGALLISGGSFFLREKALDFTPYIGHIATLSIFILFSTGLKEKQRQHELDRNAALAELNRLQHEQNLLLEKKVTERTLDLQQSNGQLRMQWDELGRRNAQIETLINELSHRVKNNLQLLYSLNSLQLPLVQDAAAQHVLRGNIARIRAMMLVNQKLYRPEADTAIPVEESVRELTGHLQQIYDAAHKVSIRQDIQADGVLAPKQLLSLAMILAELLTNSFKYAFGEIGEPVIDIRIRLERDQLQVLYADNGVGLPLDRTNSSSMGLPLVRDLVRQLQGSMEVRNEGGLAYHFRIPM</sequence>
<keyword evidence="8" id="KW-0175">Coiled coil</keyword>
<keyword evidence="4" id="KW-0808">Transferase</keyword>
<dbReference type="InterPro" id="IPR003594">
    <property type="entry name" value="HATPase_dom"/>
</dbReference>
<feature type="transmembrane region" description="Helical" evidence="9">
    <location>
        <begin position="249"/>
        <end position="271"/>
    </location>
</feature>
<accession>A0AAJ6BJV2</accession>
<evidence type="ECO:0000256" key="4">
    <source>
        <dbReference type="ARBA" id="ARBA00022679"/>
    </source>
</evidence>
<evidence type="ECO:0000256" key="10">
    <source>
        <dbReference type="SAM" id="SignalP"/>
    </source>
</evidence>
<feature type="transmembrane region" description="Helical" evidence="9">
    <location>
        <begin position="372"/>
        <end position="392"/>
    </location>
</feature>
<proteinExistence type="predicted"/>
<keyword evidence="9" id="KW-0472">Membrane</keyword>
<evidence type="ECO:0000313" key="12">
    <source>
        <dbReference type="EMBL" id="WEK38284.1"/>
    </source>
</evidence>
<dbReference type="InterPro" id="IPR011495">
    <property type="entry name" value="Sig_transdc_His_kin_sub2_dim/P"/>
</dbReference>
<evidence type="ECO:0000313" key="13">
    <source>
        <dbReference type="Proteomes" id="UP001220610"/>
    </source>
</evidence>
<name>A0AAJ6BJV2_9BACT</name>
<keyword evidence="10" id="KW-0732">Signal</keyword>
<feature type="domain" description="Histidine kinase" evidence="11">
    <location>
        <begin position="459"/>
        <end position="648"/>
    </location>
</feature>